<feature type="non-terminal residue" evidence="2">
    <location>
        <position position="1"/>
    </location>
</feature>
<feature type="compositionally biased region" description="Basic and acidic residues" evidence="1">
    <location>
        <begin position="1"/>
        <end position="11"/>
    </location>
</feature>
<evidence type="ECO:0000313" key="3">
    <source>
        <dbReference type="Proteomes" id="UP000266841"/>
    </source>
</evidence>
<dbReference type="AlphaFoldDB" id="K0T9M7"/>
<name>K0T9M7_THAOC</name>
<feature type="region of interest" description="Disordered" evidence="1">
    <location>
        <begin position="1"/>
        <end position="20"/>
    </location>
</feature>
<accession>K0T9M7</accession>
<keyword evidence="3" id="KW-1185">Reference proteome</keyword>
<organism evidence="2 3">
    <name type="scientific">Thalassiosira oceanica</name>
    <name type="common">Marine diatom</name>
    <dbReference type="NCBI Taxonomy" id="159749"/>
    <lineage>
        <taxon>Eukaryota</taxon>
        <taxon>Sar</taxon>
        <taxon>Stramenopiles</taxon>
        <taxon>Ochrophyta</taxon>
        <taxon>Bacillariophyta</taxon>
        <taxon>Coscinodiscophyceae</taxon>
        <taxon>Thalassiosirophycidae</taxon>
        <taxon>Thalassiosirales</taxon>
        <taxon>Thalassiosiraceae</taxon>
        <taxon>Thalassiosira</taxon>
    </lineage>
</organism>
<dbReference type="EMBL" id="AGNL01013509">
    <property type="protein sequence ID" value="EJK67217.1"/>
    <property type="molecule type" value="Genomic_DNA"/>
</dbReference>
<protein>
    <submittedName>
        <fullName evidence="2">Uncharacterized protein</fullName>
    </submittedName>
</protein>
<feature type="region of interest" description="Disordered" evidence="1">
    <location>
        <begin position="366"/>
        <end position="399"/>
    </location>
</feature>
<evidence type="ECO:0000256" key="1">
    <source>
        <dbReference type="SAM" id="MobiDB-lite"/>
    </source>
</evidence>
<reference evidence="2 3" key="1">
    <citation type="journal article" date="2012" name="Genome Biol.">
        <title>Genome and low-iron response of an oceanic diatom adapted to chronic iron limitation.</title>
        <authorList>
            <person name="Lommer M."/>
            <person name="Specht M."/>
            <person name="Roy A.S."/>
            <person name="Kraemer L."/>
            <person name="Andreson R."/>
            <person name="Gutowska M.A."/>
            <person name="Wolf J."/>
            <person name="Bergner S.V."/>
            <person name="Schilhabel M.B."/>
            <person name="Klostermeier U.C."/>
            <person name="Beiko R.G."/>
            <person name="Rosenstiel P."/>
            <person name="Hippler M."/>
            <person name="Laroche J."/>
        </authorList>
    </citation>
    <scope>NUCLEOTIDE SEQUENCE [LARGE SCALE GENOMIC DNA]</scope>
    <source>
        <strain evidence="2 3">CCMP1005</strain>
    </source>
</reference>
<evidence type="ECO:0000313" key="2">
    <source>
        <dbReference type="EMBL" id="EJK67217.1"/>
    </source>
</evidence>
<dbReference type="Proteomes" id="UP000266841">
    <property type="component" value="Unassembled WGS sequence"/>
</dbReference>
<proteinExistence type="predicted"/>
<comment type="caution">
    <text evidence="2">The sequence shown here is derived from an EMBL/GenBank/DDBJ whole genome shotgun (WGS) entry which is preliminary data.</text>
</comment>
<gene>
    <name evidence="2" type="ORF">THAOC_11784</name>
</gene>
<sequence length="399" mass="42644">ASEVHDEHAARADVPPDAGDVVGDAVAQAEVGPEEVDGPVVRVGEVRREGVEGVAPEELDVAVQGQYPGHSLQEEGRGVACPYLHDPPSLDEPRQRVQQRPGVLHAHVRVVKTRRRAQEPTREDRRALQERVADGAVVLEQPRLLRAPVRLVGHPLEQDVGPYHVLGPPGRDRGSLVEGPHPPRAGHGVLAHALGEHQGRAGAGPDRRDDLAAFQDGQAAGHVARVLVTGVEVQIRRAPVAPVAAAVVVEGAPAGGEAGVDVRAEALEPAGGVAVHAEAPVDPTEGVRRAFLPYALAGEAPLRLRHGPDVDVRPDRPEHRLRRPFRHDYLHCAVPVLPRVEAAEAEAVAEPDDVLAGRRRQRVLDHEGIARAEDAAESPCGGATRPPSAPRPPRRRRPR</sequence>